<evidence type="ECO:0000313" key="3">
    <source>
        <dbReference type="Proteomes" id="UP001182991"/>
    </source>
</evidence>
<gene>
    <name evidence="2" type="ORF">RLT85_03200</name>
</gene>
<dbReference type="InterPro" id="IPR001763">
    <property type="entry name" value="Rhodanese-like_dom"/>
</dbReference>
<comment type="caution">
    <text evidence="2">The sequence shown here is derived from an EMBL/GenBank/DDBJ whole genome shotgun (WGS) entry which is preliminary data.</text>
</comment>
<evidence type="ECO:0000259" key="1">
    <source>
        <dbReference type="PROSITE" id="PS50206"/>
    </source>
</evidence>
<protein>
    <submittedName>
        <fullName evidence="2">Rhodanese-like domain-containing protein</fullName>
    </submittedName>
</protein>
<keyword evidence="3" id="KW-1185">Reference proteome</keyword>
<dbReference type="SUPFAM" id="SSF52821">
    <property type="entry name" value="Rhodanese/Cell cycle control phosphatase"/>
    <property type="match status" value="1"/>
</dbReference>
<dbReference type="Pfam" id="PF00581">
    <property type="entry name" value="Rhodanese"/>
    <property type="match status" value="1"/>
</dbReference>
<name>A0ABU2KFZ2_9FLAO</name>
<sequence length="45" mass="4921">MNFLFGNKTKRINDFKARGAVIIDVRSKGEYASGAIPGSRNIPLP</sequence>
<dbReference type="EMBL" id="JAVRBG010000002">
    <property type="protein sequence ID" value="MDT0293632.1"/>
    <property type="molecule type" value="Genomic_DNA"/>
</dbReference>
<evidence type="ECO:0000313" key="2">
    <source>
        <dbReference type="EMBL" id="MDT0293632.1"/>
    </source>
</evidence>
<dbReference type="CDD" id="cd00158">
    <property type="entry name" value="RHOD"/>
    <property type="match status" value="1"/>
</dbReference>
<dbReference type="PROSITE" id="PS50206">
    <property type="entry name" value="RHODANESE_3"/>
    <property type="match status" value="1"/>
</dbReference>
<feature type="domain" description="Rhodanese" evidence="1">
    <location>
        <begin position="16"/>
        <end position="45"/>
    </location>
</feature>
<dbReference type="Proteomes" id="UP001182991">
    <property type="component" value="Unassembled WGS sequence"/>
</dbReference>
<accession>A0ABU2KFZ2</accession>
<dbReference type="RefSeq" id="WP_311400670.1">
    <property type="nucleotide sequence ID" value="NZ_JAVRBG010000002.1"/>
</dbReference>
<reference evidence="3" key="1">
    <citation type="submission" date="2023-07" db="EMBL/GenBank/DDBJ databases">
        <title>Isolating and identifying novel microbial strains from the Mariana Trench.</title>
        <authorList>
            <person name="Fu H."/>
        </authorList>
    </citation>
    <scope>NUCLEOTIDE SEQUENCE [LARGE SCALE GENOMIC DNA]</scope>
    <source>
        <strain evidence="3">T-y2</strain>
    </source>
</reference>
<proteinExistence type="predicted"/>
<dbReference type="InterPro" id="IPR036873">
    <property type="entry name" value="Rhodanese-like_dom_sf"/>
</dbReference>
<dbReference type="Gene3D" id="3.40.250.10">
    <property type="entry name" value="Rhodanese-like domain"/>
    <property type="match status" value="1"/>
</dbReference>
<organism evidence="2 3">
    <name type="scientific">Mesonia ostreae</name>
    <dbReference type="NCBI Taxonomy" id="861110"/>
    <lineage>
        <taxon>Bacteria</taxon>
        <taxon>Pseudomonadati</taxon>
        <taxon>Bacteroidota</taxon>
        <taxon>Flavobacteriia</taxon>
        <taxon>Flavobacteriales</taxon>
        <taxon>Flavobacteriaceae</taxon>
        <taxon>Mesonia</taxon>
    </lineage>
</organism>